<evidence type="ECO:0000313" key="15">
    <source>
        <dbReference type="Proteomes" id="UP000245207"/>
    </source>
</evidence>
<dbReference type="GO" id="GO:0006004">
    <property type="term" value="P:fucose metabolic process"/>
    <property type="evidence" value="ECO:0007669"/>
    <property type="project" value="UniProtKB-KW"/>
</dbReference>
<gene>
    <name evidence="14" type="ORF">CTI12_AA057460</name>
</gene>
<dbReference type="GO" id="GO:0016757">
    <property type="term" value="F:glycosyltransferase activity"/>
    <property type="evidence" value="ECO:0007669"/>
    <property type="project" value="UniProtKB-KW"/>
</dbReference>
<keyword evidence="7" id="KW-0735">Signal-anchor</keyword>
<dbReference type="PIRSF" id="PIRSF009360">
    <property type="entry name" value="UCP009360"/>
    <property type="match status" value="1"/>
</dbReference>
<dbReference type="GO" id="GO:0005737">
    <property type="term" value="C:cytoplasm"/>
    <property type="evidence" value="ECO:0007669"/>
    <property type="project" value="TreeGrafter"/>
</dbReference>
<keyword evidence="11" id="KW-0294">Fucose metabolism</keyword>
<dbReference type="AlphaFoldDB" id="A0A2U1PT08"/>
<protein>
    <recommendedName>
        <fullName evidence="13">O-fucosyltransferase family protein</fullName>
    </recommendedName>
</protein>
<name>A0A2U1PT08_ARTAN</name>
<comment type="pathway">
    <text evidence="2">Glycan metabolism.</text>
</comment>
<keyword evidence="8" id="KW-1133">Transmembrane helix</keyword>
<dbReference type="FunFam" id="3.40.50.11350:FF:000011">
    <property type="entry name" value="O-fucosyltransferase 28"/>
    <property type="match status" value="1"/>
</dbReference>
<dbReference type="InterPro" id="IPR019378">
    <property type="entry name" value="GDP-Fuc_O-FucTrfase"/>
</dbReference>
<keyword evidence="10" id="KW-0325">Glycoprotein</keyword>
<evidence type="ECO:0000256" key="4">
    <source>
        <dbReference type="ARBA" id="ARBA00022676"/>
    </source>
</evidence>
<accession>A0A2U1PT08</accession>
<keyword evidence="4 14" id="KW-0328">Glycosyltransferase</keyword>
<evidence type="ECO:0000256" key="13">
    <source>
        <dbReference type="ARBA" id="ARBA00030350"/>
    </source>
</evidence>
<evidence type="ECO:0000256" key="8">
    <source>
        <dbReference type="ARBA" id="ARBA00022989"/>
    </source>
</evidence>
<evidence type="ECO:0000313" key="14">
    <source>
        <dbReference type="EMBL" id="PWA88874.1"/>
    </source>
</evidence>
<dbReference type="OrthoDB" id="2015856at2759"/>
<dbReference type="InterPro" id="IPR024709">
    <property type="entry name" value="FucosylTrfase_pln"/>
</dbReference>
<dbReference type="STRING" id="35608.A0A2U1PT08"/>
<keyword evidence="5 14" id="KW-0808">Transferase</keyword>
<evidence type="ECO:0000256" key="1">
    <source>
        <dbReference type="ARBA" id="ARBA00004606"/>
    </source>
</evidence>
<organism evidence="14 15">
    <name type="scientific">Artemisia annua</name>
    <name type="common">Sweet wormwood</name>
    <dbReference type="NCBI Taxonomy" id="35608"/>
    <lineage>
        <taxon>Eukaryota</taxon>
        <taxon>Viridiplantae</taxon>
        <taxon>Streptophyta</taxon>
        <taxon>Embryophyta</taxon>
        <taxon>Tracheophyta</taxon>
        <taxon>Spermatophyta</taxon>
        <taxon>Magnoliopsida</taxon>
        <taxon>eudicotyledons</taxon>
        <taxon>Gunneridae</taxon>
        <taxon>Pentapetalae</taxon>
        <taxon>asterids</taxon>
        <taxon>campanulids</taxon>
        <taxon>Asterales</taxon>
        <taxon>Asteraceae</taxon>
        <taxon>Asteroideae</taxon>
        <taxon>Anthemideae</taxon>
        <taxon>Artemisiinae</taxon>
        <taxon>Artemisia</taxon>
    </lineage>
</organism>
<dbReference type="Gene3D" id="3.40.50.11350">
    <property type="match status" value="1"/>
</dbReference>
<comment type="subcellular location">
    <subcellularLocation>
        <location evidence="1">Membrane</location>
        <topology evidence="1">Single-pass type II membrane protein</topology>
    </subcellularLocation>
</comment>
<proteinExistence type="inferred from homology"/>
<evidence type="ECO:0000256" key="11">
    <source>
        <dbReference type="ARBA" id="ARBA00023253"/>
    </source>
</evidence>
<sequence length="686" mass="78870">MVDDTYNDVSFMAGCRVTDVTNNGKLILRDYNSIKAAQRILSDDVDHSSSSSMPPTRVLEKYYKYPVQEIWMKPNSSGYQQCIVRPRNRIKTTSTTNGYILVHANGGLNQMRTGICDMVAIAKIMNATLVLPSLDHKSFWTDPSDFKDIFDWRHFMDVLRDDIEIVESLPPEFASKKPHLKAPISWSKASYYRGHMSSLLKKYKVIQFTHTDSRLVNNGLASSFQKLRCRANYEALHYSREIEELASKLVDRLRSKGEPYIALHLRYEKDMLAFTGCVHNLTEEEAEELKAMRYGVKHWKEKEINNNEKRQQGGCPMTPRESALFLKAMGYPPNTNIYIVAGEIYESLPPEFASIKPHLKAPISWSKASYYRGHMSSVLKKYKVIQFTHTDSRLVNNGLASSFQKLRCRANYEALHYSQEIEELAAKLVDRLRSKGEPYIALHLRYEKDMLAFTGCVHNLTDDEAEELKAMRYNVKHWKEKEINNNEKRHQGGCPMTPREAALFLKAMGYPPNTNIYIVAGEIYGNTSMDIFRNEYSNVFSHSTLMTQEELDAFKQYQNRLAAVDHIVALESDVFAYTYDGNMAKVVQGHRKFEGFRKTISPDRQRFVKLIDRLDKGMISWDTFSSQVKTIHKDRLGAPEMRKAGDSPRVEENFYANPFPGCICNGSNILMDRRPNQRVASSSSRK</sequence>
<dbReference type="EMBL" id="PKPP01000770">
    <property type="protein sequence ID" value="PWA88874.1"/>
    <property type="molecule type" value="Genomic_DNA"/>
</dbReference>
<keyword evidence="9" id="KW-0472">Membrane</keyword>
<dbReference type="PANTHER" id="PTHR31741">
    <property type="entry name" value="OS02G0726500 PROTEIN-RELATED"/>
    <property type="match status" value="1"/>
</dbReference>
<evidence type="ECO:0000256" key="12">
    <source>
        <dbReference type="ARBA" id="ARBA00023277"/>
    </source>
</evidence>
<evidence type="ECO:0000256" key="3">
    <source>
        <dbReference type="ARBA" id="ARBA00007737"/>
    </source>
</evidence>
<keyword evidence="15" id="KW-1185">Reference proteome</keyword>
<dbReference type="GO" id="GO:0016020">
    <property type="term" value="C:membrane"/>
    <property type="evidence" value="ECO:0007669"/>
    <property type="project" value="UniProtKB-SubCell"/>
</dbReference>
<evidence type="ECO:0000256" key="6">
    <source>
        <dbReference type="ARBA" id="ARBA00022692"/>
    </source>
</evidence>
<comment type="similarity">
    <text evidence="3">Belongs to the glycosyltransferase GT106 family.</text>
</comment>
<comment type="caution">
    <text evidence="14">The sequence shown here is derived from an EMBL/GenBank/DDBJ whole genome shotgun (WGS) entry which is preliminary data.</text>
</comment>
<evidence type="ECO:0000256" key="7">
    <source>
        <dbReference type="ARBA" id="ARBA00022968"/>
    </source>
</evidence>
<evidence type="ECO:0000256" key="9">
    <source>
        <dbReference type="ARBA" id="ARBA00023136"/>
    </source>
</evidence>
<evidence type="ECO:0000256" key="10">
    <source>
        <dbReference type="ARBA" id="ARBA00023180"/>
    </source>
</evidence>
<reference evidence="14 15" key="1">
    <citation type="journal article" date="2018" name="Mol. Plant">
        <title>The genome of Artemisia annua provides insight into the evolution of Asteraceae family and artemisinin biosynthesis.</title>
        <authorList>
            <person name="Shen Q."/>
            <person name="Zhang L."/>
            <person name="Liao Z."/>
            <person name="Wang S."/>
            <person name="Yan T."/>
            <person name="Shi P."/>
            <person name="Liu M."/>
            <person name="Fu X."/>
            <person name="Pan Q."/>
            <person name="Wang Y."/>
            <person name="Lv Z."/>
            <person name="Lu X."/>
            <person name="Zhang F."/>
            <person name="Jiang W."/>
            <person name="Ma Y."/>
            <person name="Chen M."/>
            <person name="Hao X."/>
            <person name="Li L."/>
            <person name="Tang Y."/>
            <person name="Lv G."/>
            <person name="Zhou Y."/>
            <person name="Sun X."/>
            <person name="Brodelius P.E."/>
            <person name="Rose J.K.C."/>
            <person name="Tang K."/>
        </authorList>
    </citation>
    <scope>NUCLEOTIDE SEQUENCE [LARGE SCALE GENOMIC DNA]</scope>
    <source>
        <strain evidence="15">cv. Huhao1</strain>
        <tissue evidence="14">Leaf</tissue>
    </source>
</reference>
<evidence type="ECO:0000256" key="2">
    <source>
        <dbReference type="ARBA" id="ARBA00004881"/>
    </source>
</evidence>
<dbReference type="CDD" id="cd11299">
    <property type="entry name" value="O-FucT_plant"/>
    <property type="match status" value="1"/>
</dbReference>
<keyword evidence="12" id="KW-0119">Carbohydrate metabolism</keyword>
<keyword evidence="6" id="KW-0812">Transmembrane</keyword>
<dbReference type="PANTHER" id="PTHR31741:SF100">
    <property type="entry name" value="O-FUCOSYLTRANSFERASE FAMILY PROTEIN"/>
    <property type="match status" value="1"/>
</dbReference>
<evidence type="ECO:0000256" key="5">
    <source>
        <dbReference type="ARBA" id="ARBA00022679"/>
    </source>
</evidence>
<dbReference type="Pfam" id="PF10250">
    <property type="entry name" value="O-FucT"/>
    <property type="match status" value="1"/>
</dbReference>
<dbReference type="Proteomes" id="UP000245207">
    <property type="component" value="Unassembled WGS sequence"/>
</dbReference>